<keyword evidence="2" id="KW-1185">Reference proteome</keyword>
<name>A0ABW2U7X1_9BACT</name>
<dbReference type="EMBL" id="JBHTEK010000001">
    <property type="protein sequence ID" value="MFC7668922.1"/>
    <property type="molecule type" value="Genomic_DNA"/>
</dbReference>
<evidence type="ECO:0000313" key="1">
    <source>
        <dbReference type="EMBL" id="MFC7668922.1"/>
    </source>
</evidence>
<sequence length="97" mass="10037">MDAVVPAGAIYLTVKIDVLGRTTPDGTLLATTKELTSYLISEAQARAGALQRLRLSRDGALVPCLGGRRNGAVGAGLAAAAQSRFGQIEVARKVSRS</sequence>
<reference evidence="2" key="1">
    <citation type="journal article" date="2019" name="Int. J. Syst. Evol. Microbiol.">
        <title>The Global Catalogue of Microorganisms (GCM) 10K type strain sequencing project: providing services to taxonomists for standard genome sequencing and annotation.</title>
        <authorList>
            <consortium name="The Broad Institute Genomics Platform"/>
            <consortium name="The Broad Institute Genome Sequencing Center for Infectious Disease"/>
            <person name="Wu L."/>
            <person name="Ma J."/>
        </authorList>
    </citation>
    <scope>NUCLEOTIDE SEQUENCE [LARGE SCALE GENOMIC DNA]</scope>
    <source>
        <strain evidence="2">JCM 19635</strain>
    </source>
</reference>
<dbReference type="RefSeq" id="WP_380204450.1">
    <property type="nucleotide sequence ID" value="NZ_JBHTEK010000001.1"/>
</dbReference>
<accession>A0ABW2U7X1</accession>
<dbReference type="Proteomes" id="UP001596513">
    <property type="component" value="Unassembled WGS sequence"/>
</dbReference>
<comment type="caution">
    <text evidence="1">The sequence shown here is derived from an EMBL/GenBank/DDBJ whole genome shotgun (WGS) entry which is preliminary data.</text>
</comment>
<evidence type="ECO:0000313" key="2">
    <source>
        <dbReference type="Proteomes" id="UP001596513"/>
    </source>
</evidence>
<gene>
    <name evidence="1" type="ORF">ACFQT0_17305</name>
</gene>
<proteinExistence type="predicted"/>
<organism evidence="1 2">
    <name type="scientific">Hymenobacter humi</name>
    <dbReference type="NCBI Taxonomy" id="1411620"/>
    <lineage>
        <taxon>Bacteria</taxon>
        <taxon>Pseudomonadati</taxon>
        <taxon>Bacteroidota</taxon>
        <taxon>Cytophagia</taxon>
        <taxon>Cytophagales</taxon>
        <taxon>Hymenobacteraceae</taxon>
        <taxon>Hymenobacter</taxon>
    </lineage>
</organism>
<protein>
    <submittedName>
        <fullName evidence="1">Uncharacterized protein</fullName>
    </submittedName>
</protein>